<name>A0ABS6D8Z7_9FIRM</name>
<organism evidence="6 7">
    <name type="scientific">Faecalicatena faecalis</name>
    <dbReference type="NCBI Taxonomy" id="2726362"/>
    <lineage>
        <taxon>Bacteria</taxon>
        <taxon>Bacillati</taxon>
        <taxon>Bacillota</taxon>
        <taxon>Clostridia</taxon>
        <taxon>Lachnospirales</taxon>
        <taxon>Lachnospiraceae</taxon>
        <taxon>Faecalicatena</taxon>
    </lineage>
</organism>
<evidence type="ECO:0000313" key="6">
    <source>
        <dbReference type="EMBL" id="MBU3878057.1"/>
    </source>
</evidence>
<evidence type="ECO:0000256" key="1">
    <source>
        <dbReference type="ARBA" id="ARBA00022714"/>
    </source>
</evidence>
<dbReference type="RefSeq" id="WP_216244607.1">
    <property type="nucleotide sequence ID" value="NZ_JABACJ020000027.1"/>
</dbReference>
<proteinExistence type="predicted"/>
<keyword evidence="1" id="KW-0001">2Fe-2S</keyword>
<comment type="caution">
    <text evidence="6">The sequence shown here is derived from an EMBL/GenBank/DDBJ whole genome shotgun (WGS) entry which is preliminary data.</text>
</comment>
<feature type="domain" description="2Fe-2S ferredoxin-type" evidence="5">
    <location>
        <begin position="1"/>
        <end position="76"/>
    </location>
</feature>
<protein>
    <submittedName>
        <fullName evidence="6">2Fe-2S iron-sulfur cluster binding domain-containing protein</fullName>
    </submittedName>
</protein>
<dbReference type="Proteomes" id="UP000723714">
    <property type="component" value="Unassembled WGS sequence"/>
</dbReference>
<keyword evidence="4" id="KW-0411">Iron-sulfur</keyword>
<dbReference type="Pfam" id="PF00111">
    <property type="entry name" value="Fer2"/>
    <property type="match status" value="1"/>
</dbReference>
<dbReference type="Pfam" id="PF01799">
    <property type="entry name" value="Fer2_2"/>
    <property type="match status" value="1"/>
</dbReference>
<keyword evidence="7" id="KW-1185">Reference proteome</keyword>
<reference evidence="6 7" key="1">
    <citation type="submission" date="2021-06" db="EMBL/GenBank/DDBJ databases">
        <title>Faecalicatena sp. nov. isolated from porcine feces.</title>
        <authorList>
            <person name="Oh B.S."/>
            <person name="Lee J.H."/>
        </authorList>
    </citation>
    <scope>NUCLEOTIDE SEQUENCE [LARGE SCALE GENOMIC DNA]</scope>
    <source>
        <strain evidence="6 7">AGMB00832</strain>
    </source>
</reference>
<dbReference type="InterPro" id="IPR051452">
    <property type="entry name" value="Diverse_Oxidoreductases"/>
</dbReference>
<dbReference type="PROSITE" id="PS51085">
    <property type="entry name" value="2FE2S_FER_2"/>
    <property type="match status" value="1"/>
</dbReference>
<accession>A0ABS6D8Z7</accession>
<dbReference type="EMBL" id="JABACJ020000027">
    <property type="protein sequence ID" value="MBU3878057.1"/>
    <property type="molecule type" value="Genomic_DNA"/>
</dbReference>
<evidence type="ECO:0000256" key="4">
    <source>
        <dbReference type="ARBA" id="ARBA00023014"/>
    </source>
</evidence>
<dbReference type="PANTHER" id="PTHR44379">
    <property type="entry name" value="OXIDOREDUCTASE WITH IRON-SULFUR SUBUNIT"/>
    <property type="match status" value="1"/>
</dbReference>
<gene>
    <name evidence="6" type="ORF">HGO97_019830</name>
</gene>
<keyword evidence="2" id="KW-0479">Metal-binding</keyword>
<sequence>MEIKMMLNGKQTTTEVKADSILLDVLRDLGCHSVKCGCETTNCGLCTVWIDGKSRLSCSILAVSVDGHEITTLEGVKAEAEEFGEFLAKEGAEQCGFCSPGFIMNVLAMVRELDDPDIEEIKEYLAGNLCRCTGYMGQLRAIQKYLQFKKEVRS</sequence>
<evidence type="ECO:0000313" key="7">
    <source>
        <dbReference type="Proteomes" id="UP000723714"/>
    </source>
</evidence>
<dbReference type="InterPro" id="IPR002888">
    <property type="entry name" value="2Fe-2S-bd"/>
</dbReference>
<dbReference type="PANTHER" id="PTHR44379:SF8">
    <property type="entry name" value="XANTHINE DEHYDROGENASE IRON-SULFUR-BINDING SUBUNIT XDHC-RELATED"/>
    <property type="match status" value="1"/>
</dbReference>
<keyword evidence="3" id="KW-0408">Iron</keyword>
<evidence type="ECO:0000259" key="5">
    <source>
        <dbReference type="PROSITE" id="PS51085"/>
    </source>
</evidence>
<dbReference type="InterPro" id="IPR001041">
    <property type="entry name" value="2Fe-2S_ferredoxin-type"/>
</dbReference>
<dbReference type="CDD" id="cd00207">
    <property type="entry name" value="fer2"/>
    <property type="match status" value="1"/>
</dbReference>
<evidence type="ECO:0000256" key="2">
    <source>
        <dbReference type="ARBA" id="ARBA00022723"/>
    </source>
</evidence>
<evidence type="ECO:0000256" key="3">
    <source>
        <dbReference type="ARBA" id="ARBA00023004"/>
    </source>
</evidence>